<reference evidence="2" key="2">
    <citation type="submission" date="2017-02" db="UniProtKB">
        <authorList>
            <consortium name="WormBaseParasite"/>
        </authorList>
    </citation>
    <scope>IDENTIFICATION</scope>
</reference>
<keyword evidence="1" id="KW-1185">Reference proteome</keyword>
<dbReference type="AlphaFoldDB" id="A0A0K0CXH9"/>
<evidence type="ECO:0000313" key="2">
    <source>
        <dbReference type="WBParaSite" id="ACAC_0000228101-mRNA-1"/>
    </source>
</evidence>
<organism evidence="1 2">
    <name type="scientific">Angiostrongylus cantonensis</name>
    <name type="common">Rat lungworm</name>
    <dbReference type="NCBI Taxonomy" id="6313"/>
    <lineage>
        <taxon>Eukaryota</taxon>
        <taxon>Metazoa</taxon>
        <taxon>Ecdysozoa</taxon>
        <taxon>Nematoda</taxon>
        <taxon>Chromadorea</taxon>
        <taxon>Rhabditida</taxon>
        <taxon>Rhabditina</taxon>
        <taxon>Rhabditomorpha</taxon>
        <taxon>Strongyloidea</taxon>
        <taxon>Metastrongylidae</taxon>
        <taxon>Angiostrongylus</taxon>
    </lineage>
</organism>
<dbReference type="Proteomes" id="UP000035642">
    <property type="component" value="Unassembled WGS sequence"/>
</dbReference>
<protein>
    <submittedName>
        <fullName evidence="2">Mediator complex subunit 22</fullName>
    </submittedName>
</protein>
<dbReference type="WBParaSite" id="ACAC_0000228101-mRNA-1">
    <property type="protein sequence ID" value="ACAC_0000228101-mRNA-1"/>
    <property type="gene ID" value="ACAC_0000228101"/>
</dbReference>
<evidence type="ECO:0000313" key="1">
    <source>
        <dbReference type="Proteomes" id="UP000035642"/>
    </source>
</evidence>
<proteinExistence type="predicted"/>
<name>A0A0K0CXH9_ANGCA</name>
<reference evidence="1" key="1">
    <citation type="submission" date="2012-09" db="EMBL/GenBank/DDBJ databases">
        <authorList>
            <person name="Martin A.A."/>
        </authorList>
    </citation>
    <scope>NUCLEOTIDE SEQUENCE</scope>
</reference>
<sequence>MFQAYERIVSKLHSENVLTDQLNSASNTAANIRSLFTSLCNKIEDRQKKMTEACLVDIVDFSNALDGIMAANVCDFNGDDEA</sequence>
<accession>A0A0K0CXH9</accession>